<evidence type="ECO:0000313" key="2">
    <source>
        <dbReference type="Proteomes" id="UP000615446"/>
    </source>
</evidence>
<reference evidence="1" key="1">
    <citation type="submission" date="2019-10" db="EMBL/GenBank/DDBJ databases">
        <title>Conservation and host-specific expression of non-tandemly repeated heterogenous ribosome RNA gene in arbuscular mycorrhizal fungi.</title>
        <authorList>
            <person name="Maeda T."/>
            <person name="Kobayashi Y."/>
            <person name="Nakagawa T."/>
            <person name="Ezawa T."/>
            <person name="Yamaguchi K."/>
            <person name="Bino T."/>
            <person name="Nishimoto Y."/>
            <person name="Shigenobu S."/>
            <person name="Kawaguchi M."/>
        </authorList>
    </citation>
    <scope>NUCLEOTIDE SEQUENCE</scope>
    <source>
        <strain evidence="1">HR1</strain>
    </source>
</reference>
<protein>
    <submittedName>
        <fullName evidence="1">Uncharacterized protein</fullName>
    </submittedName>
</protein>
<sequence>MSTPISEFLNSLQSLAPHSNISQEPTQWNNEKSQLLKEPFMNNLNSAKVSSYSKGDEYSIDCNASKGLIFGGGKDLYICNGI</sequence>
<evidence type="ECO:0000313" key="1">
    <source>
        <dbReference type="EMBL" id="GES84945.1"/>
    </source>
</evidence>
<gene>
    <name evidence="1" type="ORF">RCL2_001203200</name>
</gene>
<proteinExistence type="predicted"/>
<dbReference type="EMBL" id="BLAL01000087">
    <property type="protein sequence ID" value="GES84945.1"/>
    <property type="molecule type" value="Genomic_DNA"/>
</dbReference>
<dbReference type="AlphaFoldDB" id="A0A8H3LFX1"/>
<comment type="caution">
    <text evidence="1">The sequence shown here is derived from an EMBL/GenBank/DDBJ whole genome shotgun (WGS) entry which is preliminary data.</text>
</comment>
<dbReference type="Proteomes" id="UP000615446">
    <property type="component" value="Unassembled WGS sequence"/>
</dbReference>
<accession>A0A8H3LFX1</accession>
<organism evidence="1 2">
    <name type="scientific">Rhizophagus clarus</name>
    <dbReference type="NCBI Taxonomy" id="94130"/>
    <lineage>
        <taxon>Eukaryota</taxon>
        <taxon>Fungi</taxon>
        <taxon>Fungi incertae sedis</taxon>
        <taxon>Mucoromycota</taxon>
        <taxon>Glomeromycotina</taxon>
        <taxon>Glomeromycetes</taxon>
        <taxon>Glomerales</taxon>
        <taxon>Glomeraceae</taxon>
        <taxon>Rhizophagus</taxon>
    </lineage>
</organism>
<name>A0A8H3LFX1_9GLOM</name>